<accession>A0A1I3UIQ7</accession>
<feature type="transmembrane region" description="Helical" evidence="1">
    <location>
        <begin position="80"/>
        <end position="104"/>
    </location>
</feature>
<evidence type="ECO:0000313" key="2">
    <source>
        <dbReference type="EMBL" id="SFJ83398.1"/>
    </source>
</evidence>
<keyword evidence="1" id="KW-0472">Membrane</keyword>
<protein>
    <submittedName>
        <fullName evidence="2">Uncharacterized protein</fullName>
    </submittedName>
</protein>
<keyword evidence="1" id="KW-0812">Transmembrane</keyword>
<evidence type="ECO:0000256" key="1">
    <source>
        <dbReference type="SAM" id="Phobius"/>
    </source>
</evidence>
<dbReference type="STRING" id="588602.SAMN04487991_3099"/>
<sequence>MSPIGTGLGHSHWNVAVVEAHLAEDTTRKVELGVYQRPEEEPKITATEMIAAILSLLWLAMTAGYFMIMGTGKGTGDFDSIRFVMMLIAIFMPVAMIWVGALAVRSARTMREESHRLQAAISAMRQSYLAQQSGGTVQASVEQKLEEIAAAQRKTQNTLATFTSIRPGQTPPEDKLAIPAPALIEEQGSLALGTPSETLAPPLSVADFIKALNFPETAEDKEGFRALRRALSDRKVSQLIHAAQDVLTLLSQDGIYMDDLRPDRAKPEIWRRFAKGERGHSVAALGGVRDRSSLALANARMKQDAIFRDAVHHFLRKFDKTFAEFEQTASDEEIAALSDCRTARAFMLLGRVTGTFD</sequence>
<proteinExistence type="predicted"/>
<dbReference type="Proteomes" id="UP000199630">
    <property type="component" value="Unassembled WGS sequence"/>
</dbReference>
<keyword evidence="3" id="KW-1185">Reference proteome</keyword>
<feature type="transmembrane region" description="Helical" evidence="1">
    <location>
        <begin position="49"/>
        <end position="68"/>
    </location>
</feature>
<dbReference type="EMBL" id="FORH01000006">
    <property type="protein sequence ID" value="SFJ83398.1"/>
    <property type="molecule type" value="Genomic_DNA"/>
</dbReference>
<organism evidence="2 3">
    <name type="scientific">Celeribacter neptunius</name>
    <dbReference type="NCBI Taxonomy" id="588602"/>
    <lineage>
        <taxon>Bacteria</taxon>
        <taxon>Pseudomonadati</taxon>
        <taxon>Pseudomonadota</taxon>
        <taxon>Alphaproteobacteria</taxon>
        <taxon>Rhodobacterales</taxon>
        <taxon>Roseobacteraceae</taxon>
        <taxon>Celeribacter</taxon>
    </lineage>
</organism>
<reference evidence="3" key="1">
    <citation type="submission" date="2016-10" db="EMBL/GenBank/DDBJ databases">
        <authorList>
            <person name="Varghese N."/>
            <person name="Submissions S."/>
        </authorList>
    </citation>
    <scope>NUCLEOTIDE SEQUENCE [LARGE SCALE GENOMIC DNA]</scope>
    <source>
        <strain evidence="3">DSM 26471</strain>
    </source>
</reference>
<gene>
    <name evidence="2" type="ORF">SAMN04487991_3099</name>
</gene>
<name>A0A1I3UIQ7_9RHOB</name>
<evidence type="ECO:0000313" key="3">
    <source>
        <dbReference type="Proteomes" id="UP000199630"/>
    </source>
</evidence>
<keyword evidence="1" id="KW-1133">Transmembrane helix</keyword>
<dbReference type="AlphaFoldDB" id="A0A1I3UIQ7"/>